<evidence type="ECO:0000313" key="1">
    <source>
        <dbReference type="EMBL" id="KAL0292953.1"/>
    </source>
</evidence>
<organism evidence="1">
    <name type="scientific">Sesamum radiatum</name>
    <name type="common">Black benniseed</name>
    <dbReference type="NCBI Taxonomy" id="300843"/>
    <lineage>
        <taxon>Eukaryota</taxon>
        <taxon>Viridiplantae</taxon>
        <taxon>Streptophyta</taxon>
        <taxon>Embryophyta</taxon>
        <taxon>Tracheophyta</taxon>
        <taxon>Spermatophyta</taxon>
        <taxon>Magnoliopsida</taxon>
        <taxon>eudicotyledons</taxon>
        <taxon>Gunneridae</taxon>
        <taxon>Pentapetalae</taxon>
        <taxon>asterids</taxon>
        <taxon>lamiids</taxon>
        <taxon>Lamiales</taxon>
        <taxon>Pedaliaceae</taxon>
        <taxon>Sesamum</taxon>
    </lineage>
</organism>
<proteinExistence type="predicted"/>
<gene>
    <name evidence="1" type="ORF">Sradi_6964400</name>
</gene>
<dbReference type="EMBL" id="JACGWJ010000367">
    <property type="protein sequence ID" value="KAL0292953.1"/>
    <property type="molecule type" value="Genomic_DNA"/>
</dbReference>
<dbReference type="AlphaFoldDB" id="A0AAW2JGG0"/>
<reference evidence="1" key="2">
    <citation type="journal article" date="2024" name="Plant">
        <title>Genomic evolution and insights into agronomic trait innovations of Sesamum species.</title>
        <authorList>
            <person name="Miao H."/>
            <person name="Wang L."/>
            <person name="Qu L."/>
            <person name="Liu H."/>
            <person name="Sun Y."/>
            <person name="Le M."/>
            <person name="Wang Q."/>
            <person name="Wei S."/>
            <person name="Zheng Y."/>
            <person name="Lin W."/>
            <person name="Duan Y."/>
            <person name="Cao H."/>
            <person name="Xiong S."/>
            <person name="Wang X."/>
            <person name="Wei L."/>
            <person name="Li C."/>
            <person name="Ma Q."/>
            <person name="Ju M."/>
            <person name="Zhao R."/>
            <person name="Li G."/>
            <person name="Mu C."/>
            <person name="Tian Q."/>
            <person name="Mei H."/>
            <person name="Zhang T."/>
            <person name="Gao T."/>
            <person name="Zhang H."/>
        </authorList>
    </citation>
    <scope>NUCLEOTIDE SEQUENCE</scope>
    <source>
        <strain evidence="1">G02</strain>
    </source>
</reference>
<name>A0AAW2JGG0_SESRA</name>
<sequence length="220" mass="24425">MAVTCTRWLYLGFAREVTVSLTRSSQALSSAVRVCSEDGEFQKEDPSPAITWQWYLLCAWRYVVHWKNCGYSRCPNRKGSYVEQLGTTWSQVSSIAVWSIMGINAQFHTLDRGRKTVDGRTVPIPTRGLNVHISPSHYVPWTVARLPPMIRESIGWTKYPTRRSRAQATCELAGLPTSSLGASSPGRELSLLAGRELAECELEQVASRTSSQVASSQVAS</sequence>
<protein>
    <submittedName>
        <fullName evidence="1">Uncharacterized protein</fullName>
    </submittedName>
</protein>
<accession>A0AAW2JGG0</accession>
<reference evidence="1" key="1">
    <citation type="submission" date="2020-06" db="EMBL/GenBank/DDBJ databases">
        <authorList>
            <person name="Li T."/>
            <person name="Hu X."/>
            <person name="Zhang T."/>
            <person name="Song X."/>
            <person name="Zhang H."/>
            <person name="Dai N."/>
            <person name="Sheng W."/>
            <person name="Hou X."/>
            <person name="Wei L."/>
        </authorList>
    </citation>
    <scope>NUCLEOTIDE SEQUENCE</scope>
    <source>
        <strain evidence="1">G02</strain>
        <tissue evidence="1">Leaf</tissue>
    </source>
</reference>
<comment type="caution">
    <text evidence="1">The sequence shown here is derived from an EMBL/GenBank/DDBJ whole genome shotgun (WGS) entry which is preliminary data.</text>
</comment>